<organism evidence="3 4">
    <name type="scientific">Polyangium fumosum</name>
    <dbReference type="NCBI Taxonomy" id="889272"/>
    <lineage>
        <taxon>Bacteria</taxon>
        <taxon>Pseudomonadati</taxon>
        <taxon>Myxococcota</taxon>
        <taxon>Polyangia</taxon>
        <taxon>Polyangiales</taxon>
        <taxon>Polyangiaceae</taxon>
        <taxon>Polyangium</taxon>
    </lineage>
</organism>
<keyword evidence="2" id="KW-1133">Transmembrane helix</keyword>
<keyword evidence="2" id="KW-0812">Transmembrane</keyword>
<evidence type="ECO:0000313" key="4">
    <source>
        <dbReference type="Proteomes" id="UP000309215"/>
    </source>
</evidence>
<name>A0A4U1ILK2_9BACT</name>
<evidence type="ECO:0000256" key="1">
    <source>
        <dbReference type="SAM" id="MobiDB-lite"/>
    </source>
</evidence>
<dbReference type="Proteomes" id="UP000309215">
    <property type="component" value="Unassembled WGS sequence"/>
</dbReference>
<evidence type="ECO:0000256" key="2">
    <source>
        <dbReference type="SAM" id="Phobius"/>
    </source>
</evidence>
<dbReference type="OrthoDB" id="5524168at2"/>
<evidence type="ECO:0000313" key="3">
    <source>
        <dbReference type="EMBL" id="TKC94624.1"/>
    </source>
</evidence>
<dbReference type="EMBL" id="SSMQ01000107">
    <property type="protein sequence ID" value="TKC94624.1"/>
    <property type="molecule type" value="Genomic_DNA"/>
</dbReference>
<feature type="compositionally biased region" description="Basic and acidic residues" evidence="1">
    <location>
        <begin position="45"/>
        <end position="58"/>
    </location>
</feature>
<feature type="transmembrane region" description="Helical" evidence="2">
    <location>
        <begin position="6"/>
        <end position="26"/>
    </location>
</feature>
<feature type="region of interest" description="Disordered" evidence="1">
    <location>
        <begin position="45"/>
        <end position="64"/>
    </location>
</feature>
<dbReference type="AlphaFoldDB" id="A0A4U1ILK2"/>
<gene>
    <name evidence="3" type="ORF">E8A74_48115</name>
</gene>
<accession>A0A4U1ILK2</accession>
<sequence>MDAIYLQIFVSFLLVLGSILLFAYSARQRDDEHADRLALLPIEDEKTRPHTRGEERHVGFGQTR</sequence>
<proteinExistence type="predicted"/>
<protein>
    <submittedName>
        <fullName evidence="3">Cytochrome oxidase</fullName>
    </submittedName>
</protein>
<keyword evidence="2" id="KW-0472">Membrane</keyword>
<reference evidence="3 4" key="1">
    <citation type="submission" date="2019-04" db="EMBL/GenBank/DDBJ databases">
        <authorList>
            <person name="Li Y."/>
            <person name="Wang J."/>
        </authorList>
    </citation>
    <scope>NUCLEOTIDE SEQUENCE [LARGE SCALE GENOMIC DNA]</scope>
    <source>
        <strain evidence="3 4">DSM 14668</strain>
    </source>
</reference>
<comment type="caution">
    <text evidence="3">The sequence shown here is derived from an EMBL/GenBank/DDBJ whole genome shotgun (WGS) entry which is preliminary data.</text>
</comment>
<keyword evidence="4" id="KW-1185">Reference proteome</keyword>